<gene>
    <name evidence="2" type="ORF">PHATRDRAFT_32218</name>
</gene>
<dbReference type="InterPro" id="IPR016024">
    <property type="entry name" value="ARM-type_fold"/>
</dbReference>
<reference evidence="2 3" key="1">
    <citation type="journal article" date="2008" name="Nature">
        <title>The Phaeodactylum genome reveals the evolutionary history of diatom genomes.</title>
        <authorList>
            <person name="Bowler C."/>
            <person name="Allen A.E."/>
            <person name="Badger J.H."/>
            <person name="Grimwood J."/>
            <person name="Jabbari K."/>
            <person name="Kuo A."/>
            <person name="Maheswari U."/>
            <person name="Martens C."/>
            <person name="Maumus F."/>
            <person name="Otillar R.P."/>
            <person name="Rayko E."/>
            <person name="Salamov A."/>
            <person name="Vandepoele K."/>
            <person name="Beszteri B."/>
            <person name="Gruber A."/>
            <person name="Heijde M."/>
            <person name="Katinka M."/>
            <person name="Mock T."/>
            <person name="Valentin K."/>
            <person name="Verret F."/>
            <person name="Berges J.A."/>
            <person name="Brownlee C."/>
            <person name="Cadoret J.P."/>
            <person name="Chiovitti A."/>
            <person name="Choi C.J."/>
            <person name="Coesel S."/>
            <person name="De Martino A."/>
            <person name="Detter J.C."/>
            <person name="Durkin C."/>
            <person name="Falciatore A."/>
            <person name="Fournet J."/>
            <person name="Haruta M."/>
            <person name="Huysman M.J."/>
            <person name="Jenkins B.D."/>
            <person name="Jiroutova K."/>
            <person name="Jorgensen R.E."/>
            <person name="Joubert Y."/>
            <person name="Kaplan A."/>
            <person name="Kroger N."/>
            <person name="Kroth P.G."/>
            <person name="La Roche J."/>
            <person name="Lindquist E."/>
            <person name="Lommer M."/>
            <person name="Martin-Jezequel V."/>
            <person name="Lopez P.J."/>
            <person name="Lucas S."/>
            <person name="Mangogna M."/>
            <person name="McGinnis K."/>
            <person name="Medlin L.K."/>
            <person name="Montsant A."/>
            <person name="Oudot-Le Secq M.P."/>
            <person name="Napoli C."/>
            <person name="Obornik M."/>
            <person name="Parker M.S."/>
            <person name="Petit J.L."/>
            <person name="Porcel B.M."/>
            <person name="Poulsen N."/>
            <person name="Robison M."/>
            <person name="Rychlewski L."/>
            <person name="Rynearson T.A."/>
            <person name="Schmutz J."/>
            <person name="Shapiro H."/>
            <person name="Siaut M."/>
            <person name="Stanley M."/>
            <person name="Sussman M.R."/>
            <person name="Taylor A.R."/>
            <person name="Vardi A."/>
            <person name="von Dassow P."/>
            <person name="Vyverman W."/>
            <person name="Willis A."/>
            <person name="Wyrwicz L.S."/>
            <person name="Rokhsar D.S."/>
            <person name="Weissenbach J."/>
            <person name="Armbrust E.V."/>
            <person name="Green B.R."/>
            <person name="Van de Peer Y."/>
            <person name="Grigoriev I.V."/>
        </authorList>
    </citation>
    <scope>NUCLEOTIDE SEQUENCE [LARGE SCALE GENOMIC DNA]</scope>
    <source>
        <strain evidence="2 3">CCAP 1055/1</strain>
    </source>
</reference>
<dbReference type="EMBL" id="CM000605">
    <property type="protein sequence ID" value="EEC51876.1"/>
    <property type="molecule type" value="Genomic_DNA"/>
</dbReference>
<dbReference type="KEGG" id="pti:PHATRDRAFT_32218"/>
<dbReference type="eggNOG" id="ENOG502SM0T">
    <property type="taxonomic scope" value="Eukaryota"/>
</dbReference>
<dbReference type="OrthoDB" id="44850at2759"/>
<dbReference type="AlphaFoldDB" id="B7FQJ4"/>
<dbReference type="InterPro" id="IPR011989">
    <property type="entry name" value="ARM-like"/>
</dbReference>
<proteinExistence type="predicted"/>
<name>B7FQJ4_PHATC</name>
<dbReference type="RefSeq" id="XP_002177413.1">
    <property type="nucleotide sequence ID" value="XM_002177377.1"/>
</dbReference>
<accession>B7FQJ4</accession>
<evidence type="ECO:0000256" key="1">
    <source>
        <dbReference type="SAM" id="MobiDB-lite"/>
    </source>
</evidence>
<evidence type="ECO:0000313" key="3">
    <source>
        <dbReference type="Proteomes" id="UP000000759"/>
    </source>
</evidence>
<keyword evidence="3" id="KW-1185">Reference proteome</keyword>
<dbReference type="PaxDb" id="2850-Phatr32218"/>
<dbReference type="HOGENOM" id="CLU_274462_0_0_1"/>
<dbReference type="GeneID" id="7196713"/>
<protein>
    <submittedName>
        <fullName evidence="2">Uncharacterized protein</fullName>
    </submittedName>
</protein>
<reference evidence="3" key="2">
    <citation type="submission" date="2008-08" db="EMBL/GenBank/DDBJ databases">
        <authorList>
            <consortium name="Diatom Consortium"/>
            <person name="Grigoriev I."/>
            <person name="Grimwood J."/>
            <person name="Kuo A."/>
            <person name="Otillar R.P."/>
            <person name="Salamov A."/>
            <person name="Detter J.C."/>
            <person name="Lindquist E."/>
            <person name="Shapiro H."/>
            <person name="Lucas S."/>
            <person name="Glavina del Rio T."/>
            <person name="Pitluck S."/>
            <person name="Rokhsar D."/>
            <person name="Bowler C."/>
        </authorList>
    </citation>
    <scope>GENOME REANNOTATION</scope>
    <source>
        <strain evidence="3">CCAP 1055/1</strain>
    </source>
</reference>
<dbReference type="Gene3D" id="1.25.10.10">
    <property type="entry name" value="Leucine-rich Repeat Variant"/>
    <property type="match status" value="1"/>
</dbReference>
<organism evidence="2 3">
    <name type="scientific">Phaeodactylum tricornutum (strain CCAP 1055/1)</name>
    <dbReference type="NCBI Taxonomy" id="556484"/>
    <lineage>
        <taxon>Eukaryota</taxon>
        <taxon>Sar</taxon>
        <taxon>Stramenopiles</taxon>
        <taxon>Ochrophyta</taxon>
        <taxon>Bacillariophyta</taxon>
        <taxon>Bacillariophyceae</taxon>
        <taxon>Bacillariophycidae</taxon>
        <taxon>Naviculales</taxon>
        <taxon>Phaeodactylaceae</taxon>
        <taxon>Phaeodactylum</taxon>
    </lineage>
</organism>
<evidence type="ECO:0000313" key="2">
    <source>
        <dbReference type="EMBL" id="EEC51876.1"/>
    </source>
</evidence>
<sequence>MGPALNFLNKALYGDVGAREFLESTTTSYVLDVSNPSKPKTYGCWNFIHLAISEVERYEANVSRQVPTGVAHANANSLVSHTRLLATMALRVARRPPAADQVLISNCIRDAENFYATEQDVQWLKDFNLELREIVMGRIAAMAFDFSFYRQSGTTATSAFADRVVIDTLCAILSANAVSSGPTAIRNFSTEWIIPSSKSIPSFALVSVVRHLAMEGIRISAPAGTKDMLQQLSALVFSVAIGPRLADAVSGNTASSSTEMLSHFDSSLIAATCLNAMKAWCESTDLSLPQVKHICLKAEVNIVEVLNDAMYSDSHEAIDALAELIESTVHVSDDVDVSIGRMKQLQHILQLDESTFHSKFDAVKLALIETREMSDIVEELVSAVGLQRFRFTEREKLGDHDVCRNLVRIGASVCETWLNLPSQEMHKRVDDGLVHLLLKGAAHPSVNICAIALQALSQLVPATPNLDRELLPILQRRAITPHNISPHGSVSLAETDACGVNYQEFKAFRETTLSDSLLACWRGNSTTYMNSCTSAIEEFCLPTATPDICLHLEAAIFCLEAVALESLQGKELKQYSPQMKRCSESLSSKPRSLIGNPLTLARLCSFVRQYSSWFKDEDGLGIAADLLLSAFSLSATNYIRDGKKCEMERETCESPLTEASLALERILCLAPSRFTDPAILSSLSHAWIVSYSVIRRGNTIALKERVALCTGICFAAASASKRASSGEILVGLVDPALEYINQLAAEFAQGNRLQDISSQMADEIRLLASLFRTFATAGSIQATTMESGCNTSSNRRTQLEEPVISMVQKSWPTVTKIATSFSHDKSIASSLAFFLAELLPAVYTEARDASILREIFSLAFTILRAPGDSTNQALAIFAFLEELTDTYGLFLENAPHTRTLDPDFDLAKQTAELLQRAFTCTRLNLGSAWIRSKEQDEGQRAYESKSPPRGSSESLSNSALCSALSLLKKMMEFCPTFLLSLSSRVGHDQNSDMLFYDQNSDMLFYRAFNSAVESINDSDPKLGVEAIGFILSVWALANGRKQKPAW</sequence>
<feature type="region of interest" description="Disordered" evidence="1">
    <location>
        <begin position="936"/>
        <end position="956"/>
    </location>
</feature>
<dbReference type="SUPFAM" id="SSF48371">
    <property type="entry name" value="ARM repeat"/>
    <property type="match status" value="1"/>
</dbReference>
<dbReference type="InParanoid" id="B7FQJ4"/>
<dbReference type="Proteomes" id="UP000000759">
    <property type="component" value="Chromosome 1"/>
</dbReference>